<protein>
    <submittedName>
        <fullName evidence="1">Uncharacterized protein</fullName>
    </submittedName>
</protein>
<dbReference type="EMBL" id="CP014518">
    <property type="protein sequence ID" value="AMM31075.1"/>
    <property type="molecule type" value="Genomic_DNA"/>
</dbReference>
<sequence length="110" mass="11266">MVSSAMTGASDSATDRCWCTAAGSESPTVVPSAMVPRRAIAPAEARIASRSVVFPAPEWPTSTTFRISSGRSAETGAFAAPLVPLPDMSSSCSCSPAGRMVSPILPPVRP</sequence>
<reference evidence="1 2" key="1">
    <citation type="submission" date="2016-02" db="EMBL/GenBank/DDBJ databases">
        <title>Complete genome of Sinomonas atrocyanea KCTC 3377.</title>
        <authorList>
            <person name="Kim K.M."/>
        </authorList>
    </citation>
    <scope>NUCLEOTIDE SEQUENCE [LARGE SCALE GENOMIC DNA]</scope>
    <source>
        <strain evidence="1 2">KCTC 3377</strain>
    </source>
</reference>
<gene>
    <name evidence="1" type="ORF">SA2016_0377</name>
</gene>
<keyword evidence="2" id="KW-1185">Reference proteome</keyword>
<dbReference type="Proteomes" id="UP000070134">
    <property type="component" value="Chromosome"/>
</dbReference>
<accession>A0A126ZXE9</accession>
<name>A0A126ZXE9_9MICC</name>
<dbReference type="AlphaFoldDB" id="A0A126ZXE9"/>
<proteinExistence type="predicted"/>
<dbReference type="STRING" id="37927.SA2016_0377"/>
<evidence type="ECO:0000313" key="1">
    <source>
        <dbReference type="EMBL" id="AMM31075.1"/>
    </source>
</evidence>
<organism evidence="1 2">
    <name type="scientific">Sinomonas atrocyanea</name>
    <dbReference type="NCBI Taxonomy" id="37927"/>
    <lineage>
        <taxon>Bacteria</taxon>
        <taxon>Bacillati</taxon>
        <taxon>Actinomycetota</taxon>
        <taxon>Actinomycetes</taxon>
        <taxon>Micrococcales</taxon>
        <taxon>Micrococcaceae</taxon>
        <taxon>Sinomonas</taxon>
    </lineage>
</organism>
<dbReference type="KEGG" id="satk:SA2016_0377"/>
<evidence type="ECO:0000313" key="2">
    <source>
        <dbReference type="Proteomes" id="UP000070134"/>
    </source>
</evidence>